<reference evidence="1 2" key="2">
    <citation type="submission" date="2019-01" db="EMBL/GenBank/DDBJ databases">
        <authorList>
            <person name="Li Y."/>
        </authorList>
    </citation>
    <scope>NUCLEOTIDE SEQUENCE [LARGE SCALE GENOMIC DNA]</scope>
    <source>
        <strain evidence="1 2">2D-5</strain>
    </source>
</reference>
<protein>
    <submittedName>
        <fullName evidence="1">Head-tail adaptor protein</fullName>
    </submittedName>
</protein>
<reference evidence="1 2" key="1">
    <citation type="submission" date="2019-01" db="EMBL/GenBank/DDBJ databases">
        <title>Sinorhodobacter populi sp. nov. isolated from the symptomatic bark tissue of Populus euramericana canker.</title>
        <authorList>
            <person name="Xu G."/>
        </authorList>
    </citation>
    <scope>NUCLEOTIDE SEQUENCE [LARGE SCALE GENOMIC DNA]</scope>
    <source>
        <strain evidence="1 2">2D-5</strain>
    </source>
</reference>
<dbReference type="Pfam" id="PF05521">
    <property type="entry name" value="Phage_HCP"/>
    <property type="match status" value="1"/>
</dbReference>
<dbReference type="RefSeq" id="WP_128270367.1">
    <property type="nucleotide sequence ID" value="NZ_SAUW01000017.1"/>
</dbReference>
<evidence type="ECO:0000313" key="2">
    <source>
        <dbReference type="Proteomes" id="UP000285710"/>
    </source>
</evidence>
<dbReference type="AlphaFoldDB" id="A0A443IQR0"/>
<dbReference type="EMBL" id="SAUW01000017">
    <property type="protein sequence ID" value="RWR08507.1"/>
    <property type="molecule type" value="Genomic_DNA"/>
</dbReference>
<organism evidence="1 2">
    <name type="scientific">Paenirhodobacter populi</name>
    <dbReference type="NCBI Taxonomy" id="2306993"/>
    <lineage>
        <taxon>Bacteria</taxon>
        <taxon>Pseudomonadati</taxon>
        <taxon>Pseudomonadota</taxon>
        <taxon>Alphaproteobacteria</taxon>
        <taxon>Rhodobacterales</taxon>
        <taxon>Rhodobacter group</taxon>
        <taxon>Paenirhodobacter</taxon>
    </lineage>
</organism>
<gene>
    <name evidence="1" type="ORF">D2T33_15540</name>
</gene>
<proteinExistence type="predicted"/>
<sequence length="116" mass="12791">MAKRITSGSLAEAVAFDEPVQATGPGGAVTTVWPERHACRAQFIYARGSEVVEAARLEGRSTFKVRVRQCAAARAVTTDWRMRDTRRGTEYAVIEVDAITDRQWIYMVVQSGRASG</sequence>
<comment type="caution">
    <text evidence="1">The sequence shown here is derived from an EMBL/GenBank/DDBJ whole genome shotgun (WGS) entry which is preliminary data.</text>
</comment>
<dbReference type="Proteomes" id="UP000285710">
    <property type="component" value="Unassembled WGS sequence"/>
</dbReference>
<accession>A0A443IQR0</accession>
<dbReference type="Gene3D" id="2.40.10.270">
    <property type="entry name" value="Bacteriophage SPP1 head-tail adaptor protein"/>
    <property type="match status" value="1"/>
</dbReference>
<name>A0A443IQR0_9RHOB</name>
<evidence type="ECO:0000313" key="1">
    <source>
        <dbReference type="EMBL" id="RWR08507.1"/>
    </source>
</evidence>
<dbReference type="InterPro" id="IPR008767">
    <property type="entry name" value="Phage_SPP1_head-tail_adaptor"/>
</dbReference>
<dbReference type="InterPro" id="IPR038666">
    <property type="entry name" value="SSP1_head-tail_sf"/>
</dbReference>
<keyword evidence="2" id="KW-1185">Reference proteome</keyword>